<organism evidence="1">
    <name type="scientific">Oryza officinalis</name>
    <dbReference type="NCBI Taxonomy" id="4535"/>
    <lineage>
        <taxon>Eukaryota</taxon>
        <taxon>Viridiplantae</taxon>
        <taxon>Streptophyta</taxon>
        <taxon>Embryophyta</taxon>
        <taxon>Tracheophyta</taxon>
        <taxon>Spermatophyta</taxon>
        <taxon>Magnoliopsida</taxon>
        <taxon>Liliopsida</taxon>
        <taxon>Poales</taxon>
        <taxon>Poaceae</taxon>
        <taxon>BOP clade</taxon>
        <taxon>Oryzoideae</taxon>
        <taxon>Oryzeae</taxon>
        <taxon>Oryzinae</taxon>
        <taxon>Oryza</taxon>
    </lineage>
</organism>
<dbReference type="EMBL" id="FP565616">
    <property type="protein sequence ID" value="CBG76450.1"/>
    <property type="molecule type" value="Genomic_DNA"/>
</dbReference>
<dbReference type="AlphaFoldDB" id="D0ABI0"/>
<reference evidence="1" key="1">
    <citation type="journal article" date="2009" name="J. Genet. Genomics">
        <title>Analysis of collinear regions of Oryza AA and CC genomes.</title>
        <authorList>
            <person name="Feng Q."/>
            <person name="Huang T."/>
            <person name="Zhao Q."/>
            <person name="Zhu J."/>
            <person name="Lin Z."/>
            <person name="Han B."/>
        </authorList>
    </citation>
    <scope>NUCLEOTIDE SEQUENCE</scope>
</reference>
<proteinExistence type="predicted"/>
<reference evidence="1" key="2">
    <citation type="submission" date="2009-09" db="EMBL/GenBank/DDBJ databases">
        <authorList>
            <person name="Han"/>
            <person name="B"/>
            <person name="Feng"/>
            <person name="Q"/>
            <person name="Huang"/>
            <person name="T"/>
            <person name="Zhao"/>
            <person name="Q"/>
            <person name="Zhu"/>
            <person name="J J.and.Lin."/>
            <person name="Z X."/>
        </authorList>
    </citation>
    <scope>NUCLEOTIDE SEQUENCE</scope>
</reference>
<name>D0ABI0_9ORYZ</name>
<sequence length="127" mass="13929">MAVAFLVTLCRPDTPGSGQAGSGQLSPHVRATCWVTGSGRPLIHTLSWHGVAWRGRGLGRPDDGHVDAIMREQRRAAHSGHRRIAVYLVDDQTTNTDTFDNESYTTTNGKEFFMAVMRSGEEICQSV</sequence>
<accession>D0ABI0</accession>
<protein>
    <submittedName>
        <fullName evidence="1">OO_Ba0013J05-OO_Ba0033A15.37 protein</fullName>
    </submittedName>
</protein>
<gene>
    <name evidence="1" type="primary">OO_Ba0013J05-OO_Ba0033A15.37</name>
</gene>
<evidence type="ECO:0000313" key="1">
    <source>
        <dbReference type="EMBL" id="CBG76450.1"/>
    </source>
</evidence>